<evidence type="ECO:0000256" key="6">
    <source>
        <dbReference type="ARBA" id="ARBA00022692"/>
    </source>
</evidence>
<comment type="subcellular location">
    <subcellularLocation>
        <location evidence="2 12">Endoplasmic reticulum membrane</location>
        <topology evidence="2 12">Multi-pass membrane protein</topology>
    </subcellularLocation>
</comment>
<reference evidence="17" key="4">
    <citation type="submission" date="2025-09" db="UniProtKB">
        <authorList>
            <consortium name="Ensembl"/>
        </authorList>
    </citation>
    <scope>IDENTIFICATION</scope>
</reference>
<accession>F6S3Q7</accession>
<dbReference type="Pfam" id="PF05817">
    <property type="entry name" value="Ribophorin_II"/>
    <property type="match status" value="1"/>
</dbReference>
<feature type="domain" description="Ribophorin II second" evidence="15">
    <location>
        <begin position="277"/>
        <end position="374"/>
    </location>
</feature>
<dbReference type="GO" id="GO:0008250">
    <property type="term" value="C:oligosaccharyltransferase complex"/>
    <property type="evidence" value="ECO:0000318"/>
    <property type="project" value="GO_Central"/>
</dbReference>
<sequence length="630" mass="68508">VINICLYRSISTLLALVGIANAVQLDSVLTTENSKQLISKFKAPYKTLEDAHYSIVGLKSYQQGGAVASAEKEAACKLVKTVDTKSLTSIFYAATTQAEIPACKHEFNSETLEFVKGKISETSDVKTIYEAVSILKSLGKAVDSDEVISVLLAAVKADNSVLASSLALLTASQLSKPNLSSLLKSVDVEDMAAQADELSERYLHFDNDLAVTATFLSAAISLPAKSLPISNDQVILFSNFVLRHKNSVSSIKEASLLVSALAKVASASQIAVGKAQLISGTSLSEANPSIKVSILNVFGQPIPNLSVKAESIIRASDNEVLLSNAAFKVDENMNYQLLFWKNKPKSGFYDVTLAASSPKATLVGVSEVEFRVKITTKMALTNLEIGTAEKDQVTPTLNSLKYGGKTESMSADTQQRIIMKFQVQDTTDKSLITPHQAFVRFVSSTGQEIIFVAEHDKTLTYKFEIDLATAGREQFNSASGKYSMHLIVGDATISNPVFWKFGDINLKLGEAKKSKSSFESHYSAKPEIQHTFRLPEERPPVFVSQAFTVACLLPIVLLFIFWAKVGANLGKLKLAPKNIIFHAGLIGIFVLYYFCWKSLDMFTTVQYLFGVGAVTFVFGNSVLSDIANNR</sequence>
<dbReference type="InParanoid" id="F6S3Q7"/>
<keyword evidence="18" id="KW-1185">Reference proteome</keyword>
<dbReference type="InterPro" id="IPR008814">
    <property type="entry name" value="Swp1"/>
</dbReference>
<dbReference type="Proteomes" id="UP000008144">
    <property type="component" value="Chromosome 2"/>
</dbReference>
<evidence type="ECO:0000256" key="9">
    <source>
        <dbReference type="ARBA" id="ARBA00022989"/>
    </source>
</evidence>
<evidence type="ECO:0000256" key="10">
    <source>
        <dbReference type="ARBA" id="ARBA00023136"/>
    </source>
</evidence>
<dbReference type="InterPro" id="IPR055375">
    <property type="entry name" value="Ribophorin_II_2nd"/>
</dbReference>
<feature type="domain" description="Ribophorin II N-terminal" evidence="13">
    <location>
        <begin position="29"/>
        <end position="263"/>
    </location>
</feature>
<feature type="domain" description="Ribophorin II third" evidence="14">
    <location>
        <begin position="382"/>
        <end position="506"/>
    </location>
</feature>
<reference evidence="17" key="3">
    <citation type="submission" date="2025-08" db="UniProtKB">
        <authorList>
            <consortium name="Ensembl"/>
        </authorList>
    </citation>
    <scope>IDENTIFICATION</scope>
</reference>
<reference evidence="17" key="2">
    <citation type="journal article" date="2008" name="Genome Biol.">
        <title>Improved genome assembly and evidence-based global gene model set for the chordate Ciona intestinalis: new insight into intron and operon populations.</title>
        <authorList>
            <person name="Satou Y."/>
            <person name="Mineta K."/>
            <person name="Ogasawara M."/>
            <person name="Sasakura Y."/>
            <person name="Shoguchi E."/>
            <person name="Ueno K."/>
            <person name="Yamada L."/>
            <person name="Matsumoto J."/>
            <person name="Wasserscheid J."/>
            <person name="Dewar K."/>
            <person name="Wiley G.B."/>
            <person name="Macmil S.L."/>
            <person name="Roe B.A."/>
            <person name="Zeller R.W."/>
            <person name="Hastings K.E."/>
            <person name="Lemaire P."/>
            <person name="Lindquist E."/>
            <person name="Endo T."/>
            <person name="Hotta K."/>
            <person name="Inaba K."/>
        </authorList>
    </citation>
    <scope>NUCLEOTIDE SEQUENCE [LARGE SCALE GENOMIC DNA]</scope>
    <source>
        <strain evidence="17">wild type</strain>
    </source>
</reference>
<dbReference type="STRING" id="7719.ENSCINP00000018514"/>
<dbReference type="Pfam" id="PF23861">
    <property type="entry name" value="Ribophorin_II_2nd"/>
    <property type="match status" value="1"/>
</dbReference>
<keyword evidence="9 12" id="KW-1133">Transmembrane helix</keyword>
<dbReference type="OMA" id="QEHETIY"/>
<dbReference type="FunCoup" id="F6S3Q7">
    <property type="interactions" value="879"/>
</dbReference>
<proteinExistence type="inferred from homology"/>
<dbReference type="HOGENOM" id="CLU_017104_0_0_1"/>
<dbReference type="UniPathway" id="UPA00378"/>
<evidence type="ECO:0000256" key="2">
    <source>
        <dbReference type="ARBA" id="ARBA00004477"/>
    </source>
</evidence>
<evidence type="ECO:0000313" key="17">
    <source>
        <dbReference type="Ensembl" id="ENSCINP00000018514.3"/>
    </source>
</evidence>
<feature type="transmembrane region" description="Helical" evidence="12">
    <location>
        <begin position="605"/>
        <end position="623"/>
    </location>
</feature>
<evidence type="ECO:0000313" key="18">
    <source>
        <dbReference type="Proteomes" id="UP000008144"/>
    </source>
</evidence>
<evidence type="ECO:0000256" key="5">
    <source>
        <dbReference type="ARBA" id="ARBA00017612"/>
    </source>
</evidence>
<evidence type="ECO:0000256" key="7">
    <source>
        <dbReference type="ARBA" id="ARBA00022729"/>
    </source>
</evidence>
<feature type="domain" description="Ribophorin II C-terminal" evidence="16">
    <location>
        <begin position="532"/>
        <end position="630"/>
    </location>
</feature>
<evidence type="ECO:0000256" key="8">
    <source>
        <dbReference type="ARBA" id="ARBA00022824"/>
    </source>
</evidence>
<dbReference type="PANTHER" id="PTHR12640">
    <property type="entry name" value="RIBOPHORIN II"/>
    <property type="match status" value="1"/>
</dbReference>
<feature type="chain" id="PRO_5019614533" description="Dolichyl-diphosphooligosaccharide--protein glycosyltransferase subunit 2" evidence="12">
    <location>
        <begin position="23"/>
        <end position="630"/>
    </location>
</feature>
<evidence type="ECO:0000256" key="3">
    <source>
        <dbReference type="ARBA" id="ARBA00004922"/>
    </source>
</evidence>
<evidence type="ECO:0000256" key="12">
    <source>
        <dbReference type="RuleBase" id="RU366029"/>
    </source>
</evidence>
<evidence type="ECO:0000259" key="13">
    <source>
        <dbReference type="Pfam" id="PF05817"/>
    </source>
</evidence>
<name>F6S3Q7_CIOIN</name>
<dbReference type="Pfam" id="PF25147">
    <property type="entry name" value="Ribophorin_II_C"/>
    <property type="match status" value="1"/>
</dbReference>
<protein>
    <recommendedName>
        <fullName evidence="5 12">Dolichyl-diphosphooligosaccharide--protein glycosyltransferase subunit 2</fullName>
    </recommendedName>
    <alternativeName>
        <fullName evidence="12">Ribophorin-2</fullName>
    </alternativeName>
</protein>
<feature type="transmembrane region" description="Helical" evidence="12">
    <location>
        <begin position="579"/>
        <end position="599"/>
    </location>
</feature>
<reference evidence="18" key="1">
    <citation type="journal article" date="2002" name="Science">
        <title>The draft genome of Ciona intestinalis: insights into chordate and vertebrate origins.</title>
        <authorList>
            <person name="Dehal P."/>
            <person name="Satou Y."/>
            <person name="Campbell R.K."/>
            <person name="Chapman J."/>
            <person name="Degnan B."/>
            <person name="De Tomaso A."/>
            <person name="Davidson B."/>
            <person name="Di Gregorio A."/>
            <person name="Gelpke M."/>
            <person name="Goodstein D.M."/>
            <person name="Harafuji N."/>
            <person name="Hastings K.E."/>
            <person name="Ho I."/>
            <person name="Hotta K."/>
            <person name="Huang W."/>
            <person name="Kawashima T."/>
            <person name="Lemaire P."/>
            <person name="Martinez D."/>
            <person name="Meinertzhagen I.A."/>
            <person name="Necula S."/>
            <person name="Nonaka M."/>
            <person name="Putnam N."/>
            <person name="Rash S."/>
            <person name="Saiga H."/>
            <person name="Satake M."/>
            <person name="Terry A."/>
            <person name="Yamada L."/>
            <person name="Wang H.G."/>
            <person name="Awazu S."/>
            <person name="Azumi K."/>
            <person name="Boore J."/>
            <person name="Branno M."/>
            <person name="Chin-Bow S."/>
            <person name="DeSantis R."/>
            <person name="Doyle S."/>
            <person name="Francino P."/>
            <person name="Keys D.N."/>
            <person name="Haga S."/>
            <person name="Hayashi H."/>
            <person name="Hino K."/>
            <person name="Imai K.S."/>
            <person name="Inaba K."/>
            <person name="Kano S."/>
            <person name="Kobayashi K."/>
            <person name="Kobayashi M."/>
            <person name="Lee B.I."/>
            <person name="Makabe K.W."/>
            <person name="Manohar C."/>
            <person name="Matassi G."/>
            <person name="Medina M."/>
            <person name="Mochizuki Y."/>
            <person name="Mount S."/>
            <person name="Morishita T."/>
            <person name="Miura S."/>
            <person name="Nakayama A."/>
            <person name="Nishizaka S."/>
            <person name="Nomoto H."/>
            <person name="Ohta F."/>
            <person name="Oishi K."/>
            <person name="Rigoutsos I."/>
            <person name="Sano M."/>
            <person name="Sasaki A."/>
            <person name="Sasakura Y."/>
            <person name="Shoguchi E."/>
            <person name="Shin-i T."/>
            <person name="Spagnuolo A."/>
            <person name="Stainier D."/>
            <person name="Suzuki M.M."/>
            <person name="Tassy O."/>
            <person name="Takatori N."/>
            <person name="Tokuoka M."/>
            <person name="Yagi K."/>
            <person name="Yoshizaki F."/>
            <person name="Wada S."/>
            <person name="Zhang C."/>
            <person name="Hyatt P.D."/>
            <person name="Larimer F."/>
            <person name="Detter C."/>
            <person name="Doggett N."/>
            <person name="Glavina T."/>
            <person name="Hawkins T."/>
            <person name="Richardson P."/>
            <person name="Lucas S."/>
            <person name="Kohara Y."/>
            <person name="Levine M."/>
            <person name="Satoh N."/>
            <person name="Rokhsar D.S."/>
        </authorList>
    </citation>
    <scope>NUCLEOTIDE SEQUENCE [LARGE SCALE GENOMIC DNA]</scope>
</reference>
<dbReference type="GeneTree" id="ENSGT00390000002635"/>
<dbReference type="InterPro" id="IPR055374">
    <property type="entry name" value="Ribophorin_II_3rd"/>
</dbReference>
<keyword evidence="10 12" id="KW-0472">Membrane</keyword>
<feature type="signal peptide" evidence="12">
    <location>
        <begin position="1"/>
        <end position="22"/>
    </location>
</feature>
<dbReference type="AlphaFoldDB" id="F6S3Q7"/>
<keyword evidence="8 12" id="KW-0256">Endoplasmic reticulum</keyword>
<dbReference type="PANTHER" id="PTHR12640:SF0">
    <property type="entry name" value="DOLICHYL-DIPHOSPHOOLIGOSACCHARIDE--PROTEIN GLYCOSYLTRANSFERASE SUBUNIT 2"/>
    <property type="match status" value="1"/>
</dbReference>
<evidence type="ECO:0000259" key="15">
    <source>
        <dbReference type="Pfam" id="PF23861"/>
    </source>
</evidence>
<dbReference type="Pfam" id="PF23860">
    <property type="entry name" value="Ribophorin_II_3rd"/>
    <property type="match status" value="1"/>
</dbReference>
<comment type="subunit">
    <text evidence="11">Component of the oligosaccharyltransferase (OST) complex. OST exists in two different complex forms which contain common core subunits RPN1, RPN2, OST48, OST4, DAD1 and TMEM258, either STT3A or STT3B as catalytic subunits, and form-specific accessory subunits. STT3A complex assembly occurs through the formation of 3 subcomplexes. Subcomplex 1 contains RPN1 and TMEM258, subcomplex 2 contains the STT3A-specific subunits STT3A, DC2/OSTC, and KCP2 as well as the core subunit OST4, and subcomplex 3 contains RPN2, DAD1, and OST48. The STT3A complex can form stable complexes with the Sec61 complex or with both the Sec61 and TRAP complexes. Interacts with DDI2. Interacts with TMEM35A/NACHO.</text>
</comment>
<keyword evidence="6 12" id="KW-0812">Transmembrane</keyword>
<dbReference type="GO" id="GO:0006487">
    <property type="term" value="P:protein N-linked glycosylation"/>
    <property type="evidence" value="ECO:0000318"/>
    <property type="project" value="GO_Central"/>
</dbReference>
<keyword evidence="7 12" id="KW-0732">Signal</keyword>
<evidence type="ECO:0000259" key="16">
    <source>
        <dbReference type="Pfam" id="PF25147"/>
    </source>
</evidence>
<comment type="function">
    <text evidence="1 12">Subunit of the oligosaccharyl transferase (OST) complex that catalyzes the initial transfer of a defined glycan (Glc(3)Man(9)GlcNAc(2) in eukaryotes) from the lipid carrier dolichol-pyrophosphate to an asparagine residue within an Asn-X-Ser/Thr consensus motif in nascent polypeptide chains, the first step in protein N-glycosylation. N-glycosylation occurs cotranslationally and the complex associates with the Sec61 complex at the channel-forming translocon complex that mediates protein translocation across the endoplasmic reticulum (ER). All subunits are required for a maximal enzyme activity.</text>
</comment>
<evidence type="ECO:0000256" key="11">
    <source>
        <dbReference type="ARBA" id="ARBA00046750"/>
    </source>
</evidence>
<evidence type="ECO:0000256" key="4">
    <source>
        <dbReference type="ARBA" id="ARBA00009038"/>
    </source>
</evidence>
<evidence type="ECO:0000259" key="14">
    <source>
        <dbReference type="Pfam" id="PF23860"/>
    </source>
</evidence>
<feature type="transmembrane region" description="Helical" evidence="12">
    <location>
        <begin position="546"/>
        <end position="567"/>
    </location>
</feature>
<dbReference type="InterPro" id="IPR055373">
    <property type="entry name" value="Ribophorin_II_N"/>
</dbReference>
<dbReference type="EMBL" id="EAAA01001531">
    <property type="status" value="NOT_ANNOTATED_CDS"/>
    <property type="molecule type" value="Genomic_DNA"/>
</dbReference>
<evidence type="ECO:0000256" key="1">
    <source>
        <dbReference type="ARBA" id="ARBA00002791"/>
    </source>
</evidence>
<comment type="pathway">
    <text evidence="3 12">Protein modification; protein glycosylation.</text>
</comment>
<organism evidence="17 18">
    <name type="scientific">Ciona intestinalis</name>
    <name type="common">Transparent sea squirt</name>
    <name type="synonym">Ascidia intestinalis</name>
    <dbReference type="NCBI Taxonomy" id="7719"/>
    <lineage>
        <taxon>Eukaryota</taxon>
        <taxon>Metazoa</taxon>
        <taxon>Chordata</taxon>
        <taxon>Tunicata</taxon>
        <taxon>Ascidiacea</taxon>
        <taxon>Phlebobranchia</taxon>
        <taxon>Cionidae</taxon>
        <taxon>Ciona</taxon>
    </lineage>
</organism>
<comment type="similarity">
    <text evidence="4 12">Belongs to the SWP1 family.</text>
</comment>
<dbReference type="Ensembl" id="ENSCINT00000018514.3">
    <property type="protein sequence ID" value="ENSCINP00000018514.3"/>
    <property type="gene ID" value="ENSCING00000009122.3"/>
</dbReference>
<dbReference type="InterPro" id="IPR056790">
    <property type="entry name" value="Ribophorin_II_C"/>
</dbReference>